<organism evidence="1">
    <name type="scientific">Micrurus lemniscatus lemniscatus</name>
    <dbReference type="NCBI Taxonomy" id="129467"/>
    <lineage>
        <taxon>Eukaryota</taxon>
        <taxon>Metazoa</taxon>
        <taxon>Chordata</taxon>
        <taxon>Craniata</taxon>
        <taxon>Vertebrata</taxon>
        <taxon>Euteleostomi</taxon>
        <taxon>Lepidosauria</taxon>
        <taxon>Squamata</taxon>
        <taxon>Bifurcata</taxon>
        <taxon>Unidentata</taxon>
        <taxon>Episquamata</taxon>
        <taxon>Toxicofera</taxon>
        <taxon>Serpentes</taxon>
        <taxon>Colubroidea</taxon>
        <taxon>Elapidae</taxon>
        <taxon>Elapinae</taxon>
        <taxon>Micrurus</taxon>
    </lineage>
</organism>
<name>A0A2D4JLF6_MICLE</name>
<dbReference type="EMBL" id="IACK01212921">
    <property type="protein sequence ID" value="LAA97277.1"/>
    <property type="molecule type" value="Transcribed_RNA"/>
</dbReference>
<sequence length="111" mass="12385">MKHTKTHYVLCPLICKQSQSPAGCEKFLSCQKDCTHEREDSICIVPIPRKIKRKGTCHAQLLGNSAKTCALQNWYVKAAPNSTCWVAAGEPICFLGCFCHCQESFQGFFAI</sequence>
<dbReference type="AlphaFoldDB" id="A0A2D4JLF6"/>
<accession>A0A2D4JLF6</accession>
<evidence type="ECO:0000313" key="1">
    <source>
        <dbReference type="EMBL" id="LAA97277.1"/>
    </source>
</evidence>
<reference evidence="1" key="2">
    <citation type="submission" date="2017-11" db="EMBL/GenBank/DDBJ databases">
        <title>Coralsnake Venomics: Analyses of Venom Gland Transcriptomes and Proteomes of Six Brazilian Taxa.</title>
        <authorList>
            <person name="Aird S.D."/>
            <person name="Jorge da Silva N."/>
            <person name="Qiu L."/>
            <person name="Villar-Briones A."/>
            <person name="Aparecida-Saddi V."/>
            <person name="Campos-Telles M.P."/>
            <person name="Grau M."/>
            <person name="Mikheyev A.S."/>
        </authorList>
    </citation>
    <scope>NUCLEOTIDE SEQUENCE</scope>
    <source>
        <tissue evidence="1">Venom_gland</tissue>
    </source>
</reference>
<protein>
    <submittedName>
        <fullName evidence="1">Uncharacterized protein</fullName>
    </submittedName>
</protein>
<reference evidence="1" key="1">
    <citation type="submission" date="2017-07" db="EMBL/GenBank/DDBJ databases">
        <authorList>
            <person name="Mikheyev A."/>
            <person name="Grau M."/>
        </authorList>
    </citation>
    <scope>NUCLEOTIDE SEQUENCE</scope>
    <source>
        <tissue evidence="1">Venom_gland</tissue>
    </source>
</reference>
<proteinExistence type="predicted"/>